<dbReference type="InterPro" id="IPR023606">
    <property type="entry name" value="CoA-Trfase_III_dom_1_sf"/>
</dbReference>
<dbReference type="PANTHER" id="PTHR48207:SF3">
    <property type="entry name" value="SUCCINATE--HYDROXYMETHYLGLUTARATE COA-TRANSFERASE"/>
    <property type="match status" value="1"/>
</dbReference>
<dbReference type="Gene3D" id="3.40.50.10540">
    <property type="entry name" value="Crotonobetainyl-coa:carnitine coa-transferase, domain 1"/>
    <property type="match status" value="1"/>
</dbReference>
<dbReference type="EMBL" id="FNTH01000001">
    <property type="protein sequence ID" value="SEE47651.1"/>
    <property type="molecule type" value="Genomic_DNA"/>
</dbReference>
<dbReference type="SUPFAM" id="SSF89796">
    <property type="entry name" value="CoA-transferase family III (CaiB/BaiF)"/>
    <property type="match status" value="1"/>
</dbReference>
<evidence type="ECO:0000256" key="1">
    <source>
        <dbReference type="ARBA" id="ARBA00022679"/>
    </source>
</evidence>
<dbReference type="Proteomes" id="UP000198992">
    <property type="component" value="Unassembled WGS sequence"/>
</dbReference>
<reference evidence="2 3" key="1">
    <citation type="submission" date="2016-10" db="EMBL/GenBank/DDBJ databases">
        <authorList>
            <person name="de Groot N.N."/>
        </authorList>
    </citation>
    <scope>NUCLEOTIDE SEQUENCE [LARGE SCALE GENOMIC DNA]</scope>
    <source>
        <strain evidence="2 3">MT12</strain>
    </source>
</reference>
<accession>A0A1H5J6G7</accession>
<protein>
    <submittedName>
        <fullName evidence="2">CoA:oxalate CoA-transferase</fullName>
    </submittedName>
</protein>
<dbReference type="PANTHER" id="PTHR48207">
    <property type="entry name" value="SUCCINATE--HYDROXYMETHYLGLUTARATE COA-TRANSFERASE"/>
    <property type="match status" value="1"/>
</dbReference>
<sequence>MTLPPKMLTGYRVLDITQFVAGPTCTRLLAEAGADVIKIELAPFGDRSRFQGLKPRDPAHKNTSQSTYFFQQNHSKRSLALDFKHEKSRQILTRLAANADVLVENFTPGVMERAGLGYETLRKINPRLIMCSISFAGQTGPLSDKPGFDYIAQAFAGITGVIGDPDGKPAQVPVAIGDASTGVAAAMAVGFALLHRERTGKGQFIESTLLDTYFHMHEANVPKVSLRGDSFVPQREGSLHPNGGPVGVFDCGRGEFLVICALAHQWSQMVRALGRPELEKDPRFESARARADNRVLVAEIVEAWLKTFPSRDAAIAALEQERIPCAPVLTLNDAMAQPHLIERGTVRHVSDPRIGQFAIPGAPMRFSEWPQRTELRADLLGEHNEEILGELGLSEQEIGELYAEKVLVQDRELRAGKPLRQAS</sequence>
<dbReference type="RefSeq" id="WP_092125339.1">
    <property type="nucleotide sequence ID" value="NZ_FNTH01000001.1"/>
</dbReference>
<gene>
    <name evidence="2" type="ORF">SAMN05444164_8263</name>
</gene>
<evidence type="ECO:0000313" key="3">
    <source>
        <dbReference type="Proteomes" id="UP000198992"/>
    </source>
</evidence>
<proteinExistence type="predicted"/>
<dbReference type="AlphaFoldDB" id="A0A1H5J6G7"/>
<dbReference type="InterPro" id="IPR050483">
    <property type="entry name" value="CoA-transferase_III_domain"/>
</dbReference>
<dbReference type="Pfam" id="PF02515">
    <property type="entry name" value="CoA_transf_3"/>
    <property type="match status" value="1"/>
</dbReference>
<dbReference type="InterPro" id="IPR003673">
    <property type="entry name" value="CoA-Trfase_fam_III"/>
</dbReference>
<name>A0A1H5J6G7_9BRAD</name>
<dbReference type="InterPro" id="IPR044855">
    <property type="entry name" value="CoA-Trfase_III_dom3_sf"/>
</dbReference>
<keyword evidence="1 2" id="KW-0808">Transferase</keyword>
<organism evidence="2 3">
    <name type="scientific">Bradyrhizobium erythrophlei</name>
    <dbReference type="NCBI Taxonomy" id="1437360"/>
    <lineage>
        <taxon>Bacteria</taxon>
        <taxon>Pseudomonadati</taxon>
        <taxon>Pseudomonadota</taxon>
        <taxon>Alphaproteobacteria</taxon>
        <taxon>Hyphomicrobiales</taxon>
        <taxon>Nitrobacteraceae</taxon>
        <taxon>Bradyrhizobium</taxon>
    </lineage>
</organism>
<dbReference type="GO" id="GO:0008410">
    <property type="term" value="F:CoA-transferase activity"/>
    <property type="evidence" value="ECO:0007669"/>
    <property type="project" value="TreeGrafter"/>
</dbReference>
<evidence type="ECO:0000313" key="2">
    <source>
        <dbReference type="EMBL" id="SEE47651.1"/>
    </source>
</evidence>
<dbReference type="Gene3D" id="3.30.1540.10">
    <property type="entry name" value="formyl-coa transferase, domain 3"/>
    <property type="match status" value="1"/>
</dbReference>
<dbReference type="OrthoDB" id="9806585at2"/>